<organism evidence="1 2">
    <name type="scientific">Ceratitis capitata</name>
    <name type="common">Mediterranean fruit fly</name>
    <name type="synonym">Tephritis capitata</name>
    <dbReference type="NCBI Taxonomy" id="7213"/>
    <lineage>
        <taxon>Eukaryota</taxon>
        <taxon>Metazoa</taxon>
        <taxon>Ecdysozoa</taxon>
        <taxon>Arthropoda</taxon>
        <taxon>Hexapoda</taxon>
        <taxon>Insecta</taxon>
        <taxon>Pterygota</taxon>
        <taxon>Neoptera</taxon>
        <taxon>Endopterygota</taxon>
        <taxon>Diptera</taxon>
        <taxon>Brachycera</taxon>
        <taxon>Muscomorpha</taxon>
        <taxon>Tephritoidea</taxon>
        <taxon>Tephritidae</taxon>
        <taxon>Ceratitis</taxon>
        <taxon>Ceratitis</taxon>
    </lineage>
</organism>
<dbReference type="EMBL" id="CAJHJT010000001">
    <property type="protein sequence ID" value="CAD6995335.1"/>
    <property type="molecule type" value="Genomic_DNA"/>
</dbReference>
<dbReference type="AlphaFoldDB" id="A0A811UCZ2"/>
<evidence type="ECO:0000313" key="2">
    <source>
        <dbReference type="Proteomes" id="UP000606786"/>
    </source>
</evidence>
<sequence>QLDCQTRNVSNLRNVMTGHCQLSVLAIKLCQSDHDSEELPAMRQSTMNGK</sequence>
<accession>A0A811UCZ2</accession>
<feature type="non-terminal residue" evidence="1">
    <location>
        <position position="1"/>
    </location>
</feature>
<dbReference type="Proteomes" id="UP000606786">
    <property type="component" value="Unassembled WGS sequence"/>
</dbReference>
<evidence type="ECO:0000313" key="1">
    <source>
        <dbReference type="EMBL" id="CAD6995335.1"/>
    </source>
</evidence>
<protein>
    <submittedName>
        <fullName evidence="1">(Mediterranean fruit fly) hypothetical protein</fullName>
    </submittedName>
</protein>
<keyword evidence="2" id="KW-1185">Reference proteome</keyword>
<proteinExistence type="predicted"/>
<gene>
    <name evidence="1" type="ORF">CCAP1982_LOCUS4053</name>
</gene>
<reference evidence="1" key="1">
    <citation type="submission" date="2020-11" db="EMBL/GenBank/DDBJ databases">
        <authorList>
            <person name="Whitehead M."/>
        </authorList>
    </citation>
    <scope>NUCLEOTIDE SEQUENCE</scope>
    <source>
        <strain evidence="1">EGII</strain>
    </source>
</reference>
<name>A0A811UCZ2_CERCA</name>
<comment type="caution">
    <text evidence="1">The sequence shown here is derived from an EMBL/GenBank/DDBJ whole genome shotgun (WGS) entry which is preliminary data.</text>
</comment>